<keyword evidence="2" id="KW-1185">Reference proteome</keyword>
<gene>
    <name evidence="1" type="ORF">VFH_U023680</name>
</gene>
<dbReference type="EMBL" id="CATIWC010000617">
    <property type="protein sequence ID" value="CAI8583352.1"/>
    <property type="molecule type" value="Genomic_DNA"/>
</dbReference>
<comment type="caution">
    <text evidence="1">The sequence shown here is derived from an EMBL/GenBank/DDBJ whole genome shotgun (WGS) entry which is preliminary data.</text>
</comment>
<dbReference type="AlphaFoldDB" id="A0AAV0YH04"/>
<accession>A0AAV0YH04</accession>
<proteinExistence type="predicted"/>
<evidence type="ECO:0000313" key="2">
    <source>
        <dbReference type="Proteomes" id="UP001157006"/>
    </source>
</evidence>
<sequence>MVQPKDVVFKPFQHKFLLKFFDGTTVGDRNKHLILDKVVEVTPFCDIISEKWKRDGLIDWWQKTAGQHCLERLGFIKYNQSKTDASFSTVVFLQYAKVKEEGQNFPLSVSNTYNVTKLYINDDLKAIKDFMNICQHWQADCIQVQLVISSMPSVP</sequence>
<protein>
    <submittedName>
        <fullName evidence="1">Uncharacterized protein</fullName>
    </submittedName>
</protein>
<organism evidence="1 2">
    <name type="scientific">Vicia faba</name>
    <name type="common">Broad bean</name>
    <name type="synonym">Faba vulgaris</name>
    <dbReference type="NCBI Taxonomy" id="3906"/>
    <lineage>
        <taxon>Eukaryota</taxon>
        <taxon>Viridiplantae</taxon>
        <taxon>Streptophyta</taxon>
        <taxon>Embryophyta</taxon>
        <taxon>Tracheophyta</taxon>
        <taxon>Spermatophyta</taxon>
        <taxon>Magnoliopsida</taxon>
        <taxon>eudicotyledons</taxon>
        <taxon>Gunneridae</taxon>
        <taxon>Pentapetalae</taxon>
        <taxon>rosids</taxon>
        <taxon>fabids</taxon>
        <taxon>Fabales</taxon>
        <taxon>Fabaceae</taxon>
        <taxon>Papilionoideae</taxon>
        <taxon>50 kb inversion clade</taxon>
        <taxon>NPAAA clade</taxon>
        <taxon>Hologalegina</taxon>
        <taxon>IRL clade</taxon>
        <taxon>Fabeae</taxon>
        <taxon>Vicia</taxon>
    </lineage>
</organism>
<evidence type="ECO:0000313" key="1">
    <source>
        <dbReference type="EMBL" id="CAI8583352.1"/>
    </source>
</evidence>
<dbReference type="Proteomes" id="UP001157006">
    <property type="component" value="Unassembled WGS sequence"/>
</dbReference>
<name>A0AAV0YH04_VICFA</name>
<reference evidence="1 2" key="1">
    <citation type="submission" date="2023-01" db="EMBL/GenBank/DDBJ databases">
        <authorList>
            <person name="Kreplak J."/>
        </authorList>
    </citation>
    <scope>NUCLEOTIDE SEQUENCE [LARGE SCALE GENOMIC DNA]</scope>
</reference>